<dbReference type="Proteomes" id="UP001596306">
    <property type="component" value="Unassembled WGS sequence"/>
</dbReference>
<evidence type="ECO:0000313" key="4">
    <source>
        <dbReference type="EMBL" id="MFC6357083.1"/>
    </source>
</evidence>
<dbReference type="Pfam" id="PF05257">
    <property type="entry name" value="CHAP"/>
    <property type="match status" value="1"/>
</dbReference>
<comment type="caution">
    <text evidence="4">The sequence shown here is derived from an EMBL/GenBank/DDBJ whole genome shotgun (WGS) entry which is preliminary data.</text>
</comment>
<dbReference type="EMBL" id="JBHSTP010000003">
    <property type="protein sequence ID" value="MFC6357083.1"/>
    <property type="molecule type" value="Genomic_DNA"/>
</dbReference>
<reference evidence="5" key="1">
    <citation type="journal article" date="2019" name="Int. J. Syst. Evol. Microbiol.">
        <title>The Global Catalogue of Microorganisms (GCM) 10K type strain sequencing project: providing services to taxonomists for standard genome sequencing and annotation.</title>
        <authorList>
            <consortium name="The Broad Institute Genomics Platform"/>
            <consortium name="The Broad Institute Genome Sequencing Center for Infectious Disease"/>
            <person name="Wu L."/>
            <person name="Ma J."/>
        </authorList>
    </citation>
    <scope>NUCLEOTIDE SEQUENCE [LARGE SCALE GENOMIC DNA]</scope>
    <source>
        <strain evidence="5">CCUG 43304</strain>
    </source>
</reference>
<proteinExistence type="predicted"/>
<feature type="region of interest" description="Disordered" evidence="1">
    <location>
        <begin position="32"/>
        <end position="63"/>
    </location>
</feature>
<gene>
    <name evidence="4" type="ORF">ACFQB0_13310</name>
</gene>
<evidence type="ECO:0000313" key="5">
    <source>
        <dbReference type="Proteomes" id="UP001596306"/>
    </source>
</evidence>
<keyword evidence="5" id="KW-1185">Reference proteome</keyword>
<dbReference type="RefSeq" id="WP_386732500.1">
    <property type="nucleotide sequence ID" value="NZ_JBHSTP010000003.1"/>
</dbReference>
<evidence type="ECO:0000256" key="1">
    <source>
        <dbReference type="SAM" id="MobiDB-lite"/>
    </source>
</evidence>
<evidence type="ECO:0000259" key="3">
    <source>
        <dbReference type="PROSITE" id="PS50911"/>
    </source>
</evidence>
<dbReference type="SUPFAM" id="SSF54001">
    <property type="entry name" value="Cysteine proteinases"/>
    <property type="match status" value="1"/>
</dbReference>
<feature type="compositionally biased region" description="Low complexity" evidence="1">
    <location>
        <begin position="91"/>
        <end position="104"/>
    </location>
</feature>
<accession>A0ABW1VJX5</accession>
<feature type="signal peptide" evidence="2">
    <location>
        <begin position="1"/>
        <end position="19"/>
    </location>
</feature>
<evidence type="ECO:0000256" key="2">
    <source>
        <dbReference type="SAM" id="SignalP"/>
    </source>
</evidence>
<dbReference type="PROSITE" id="PS50911">
    <property type="entry name" value="CHAP"/>
    <property type="match status" value="1"/>
</dbReference>
<name>A0ABW1VJX5_9MICO</name>
<feature type="chain" id="PRO_5046990131" evidence="2">
    <location>
        <begin position="20"/>
        <end position="247"/>
    </location>
</feature>
<dbReference type="Gene3D" id="3.90.1720.10">
    <property type="entry name" value="endopeptidase domain like (from Nostoc punctiforme)"/>
    <property type="match status" value="1"/>
</dbReference>
<keyword evidence="2" id="KW-0732">Signal</keyword>
<protein>
    <submittedName>
        <fullName evidence="4">CHAP domain-containing protein</fullName>
    </submittedName>
</protein>
<dbReference type="InterPro" id="IPR038765">
    <property type="entry name" value="Papain-like_cys_pep_sf"/>
</dbReference>
<organism evidence="4 5">
    <name type="scientific">Luethyella okanaganae</name>
    <dbReference type="NCBI Taxonomy" id="69372"/>
    <lineage>
        <taxon>Bacteria</taxon>
        <taxon>Bacillati</taxon>
        <taxon>Actinomycetota</taxon>
        <taxon>Actinomycetes</taxon>
        <taxon>Micrococcales</taxon>
        <taxon>Microbacteriaceae</taxon>
        <taxon>Luethyella</taxon>
    </lineage>
</organism>
<feature type="domain" description="Peptidase C51" evidence="3">
    <location>
        <begin position="114"/>
        <end position="243"/>
    </location>
</feature>
<sequence length="247" mass="26596">MTLLVAPGLLITAAVPAYAFAPGLGESQFEASDLHEQAQESVQSARVPDPSAQTSVTRDGYSAVSADEMRSMADEMLSMTVETGPAAATQAVDSRVASSSGSDSTPGVRQEGDDYPWPGEPIGDQGGGISPIGYNYRECVDFVAWRLNRDAGSTDSPWKWTWGDLTPNGGNASEWARAWQDHGWVTSHDPVPGAVAWFTGNHVAYVQAVNDDGTVALEEYNQNYDHAYHRRTVQSGEVPLYLYPPQA</sequence>
<dbReference type="InterPro" id="IPR007921">
    <property type="entry name" value="CHAP_dom"/>
</dbReference>
<feature type="region of interest" description="Disordered" evidence="1">
    <location>
        <begin position="83"/>
        <end position="116"/>
    </location>
</feature>